<reference evidence="2 3" key="1">
    <citation type="submission" date="2019-02" db="EMBL/GenBank/DDBJ databases">
        <title>Deep-cultivation of Planctomycetes and their phenomic and genomic characterization uncovers novel biology.</title>
        <authorList>
            <person name="Wiegand S."/>
            <person name="Jogler M."/>
            <person name="Boedeker C."/>
            <person name="Pinto D."/>
            <person name="Vollmers J."/>
            <person name="Rivas-Marin E."/>
            <person name="Kohn T."/>
            <person name="Peeters S.H."/>
            <person name="Heuer A."/>
            <person name="Rast P."/>
            <person name="Oberbeckmann S."/>
            <person name="Bunk B."/>
            <person name="Jeske O."/>
            <person name="Meyerdierks A."/>
            <person name="Storesund J.E."/>
            <person name="Kallscheuer N."/>
            <person name="Luecker S."/>
            <person name="Lage O.M."/>
            <person name="Pohl T."/>
            <person name="Merkel B.J."/>
            <person name="Hornburger P."/>
            <person name="Mueller R.-W."/>
            <person name="Bruemmer F."/>
            <person name="Labrenz M."/>
            <person name="Spormann A.M."/>
            <person name="Op den Camp H."/>
            <person name="Overmann J."/>
            <person name="Amann R."/>
            <person name="Jetten M.S.M."/>
            <person name="Mascher T."/>
            <person name="Medema M.H."/>
            <person name="Devos D.P."/>
            <person name="Kaster A.-K."/>
            <person name="Ovreas L."/>
            <person name="Rohde M."/>
            <person name="Galperin M.Y."/>
            <person name="Jogler C."/>
        </authorList>
    </citation>
    <scope>NUCLEOTIDE SEQUENCE [LARGE SCALE GENOMIC DNA]</scope>
    <source>
        <strain evidence="2 3">HG15A2</strain>
    </source>
</reference>
<sequence>MSLDQVMAAVNQNSVKLRSLQTNNAKISVPGMLGIPSLSGNIAAERPGRIRLQASTALTGAEVDLGSNDELFWLWVRRNEPPAVYYSRHDQFAGSAAQRMMPIQPEWLLDALGFVEFKPSDFHEGPTPHGKGTVEIRSVVNSPMGQLTKNTVVNSTTAQVLEQHVYTSEGALLASTVAESHRYYPEVGVSLPQRISVQMPAAQLSLTIDMGTVVLNQVAASPQLWAMPQPQGVPLMDLGRAAGGLAPATVGGQLSGADWYGPTPAATVASLPSSISPAPAQSLTPVQEPTIQVQQLGQPTQPVQRLPAGGVTRH</sequence>
<name>A0A517MTC7_9BACT</name>
<dbReference type="Proteomes" id="UP000319852">
    <property type="component" value="Chromosome"/>
</dbReference>
<feature type="compositionally biased region" description="Polar residues" evidence="1">
    <location>
        <begin position="294"/>
        <end position="303"/>
    </location>
</feature>
<evidence type="ECO:0000313" key="2">
    <source>
        <dbReference type="EMBL" id="QDS98136.1"/>
    </source>
</evidence>
<gene>
    <name evidence="2" type="ORF">HG15A2_14080</name>
</gene>
<protein>
    <submittedName>
        <fullName evidence="2">Uncharacterized protein</fullName>
    </submittedName>
</protein>
<proteinExistence type="predicted"/>
<accession>A0A517MTC7</accession>
<evidence type="ECO:0000256" key="1">
    <source>
        <dbReference type="SAM" id="MobiDB-lite"/>
    </source>
</evidence>
<organism evidence="2 3">
    <name type="scientific">Adhaeretor mobilis</name>
    <dbReference type="NCBI Taxonomy" id="1930276"/>
    <lineage>
        <taxon>Bacteria</taxon>
        <taxon>Pseudomonadati</taxon>
        <taxon>Planctomycetota</taxon>
        <taxon>Planctomycetia</taxon>
        <taxon>Pirellulales</taxon>
        <taxon>Lacipirellulaceae</taxon>
        <taxon>Adhaeretor</taxon>
    </lineage>
</organism>
<dbReference type="AlphaFoldDB" id="A0A517MTC7"/>
<keyword evidence="3" id="KW-1185">Reference proteome</keyword>
<dbReference type="EMBL" id="CP036263">
    <property type="protein sequence ID" value="QDS98136.1"/>
    <property type="molecule type" value="Genomic_DNA"/>
</dbReference>
<feature type="region of interest" description="Disordered" evidence="1">
    <location>
        <begin position="294"/>
        <end position="314"/>
    </location>
</feature>
<dbReference type="KEGG" id="amob:HG15A2_14080"/>
<evidence type="ECO:0000313" key="3">
    <source>
        <dbReference type="Proteomes" id="UP000319852"/>
    </source>
</evidence>